<keyword evidence="2" id="KW-0255">Endonuclease</keyword>
<accession>A0ABS3V4M7</accession>
<comment type="caution">
    <text evidence="2">The sequence shown here is derived from an EMBL/GenBank/DDBJ whole genome shotgun (WGS) entry which is preliminary data.</text>
</comment>
<name>A0ABS3V4M7_9ACTN</name>
<keyword evidence="2" id="KW-0378">Hydrolase</keyword>
<organism evidence="2 3">
    <name type="scientific">Micromonospora antibiotica</name>
    <dbReference type="NCBI Taxonomy" id="2807623"/>
    <lineage>
        <taxon>Bacteria</taxon>
        <taxon>Bacillati</taxon>
        <taxon>Actinomycetota</taxon>
        <taxon>Actinomycetes</taxon>
        <taxon>Micromonosporales</taxon>
        <taxon>Micromonosporaceae</taxon>
        <taxon>Micromonospora</taxon>
    </lineage>
</organism>
<evidence type="ECO:0000259" key="1">
    <source>
        <dbReference type="Pfam" id="PF20469"/>
    </source>
</evidence>
<proteinExistence type="predicted"/>
<gene>
    <name evidence="2" type="ORF">JQN83_07055</name>
</gene>
<dbReference type="EMBL" id="JAGFWR010000002">
    <property type="protein sequence ID" value="MBO4160573.1"/>
    <property type="molecule type" value="Genomic_DNA"/>
</dbReference>
<sequence>MVARLPPVREPDRFRAAVRAWAAGGADAAGAAVIARRLAGAGVATVVLVEGVSDRSAVEALAVRRDRDLTDEGVYVLPMGGAMSAGRFLRLLGPPGLGLAVRGLCDEAEEGWFRRALEQVGLGVDLSRTTMEALGFPVCVADLEDELIRALGPSGVEDVLDTEGDLPRFRVFQNQPAQRGRSVQRQLRRFLGTTSGRKARYAAALVHALDLDHVPRPLDRVLPRRRVGSPR</sequence>
<dbReference type="Pfam" id="PF20469">
    <property type="entry name" value="OLD-like_TOPRIM"/>
    <property type="match status" value="1"/>
</dbReference>
<keyword evidence="3" id="KW-1185">Reference proteome</keyword>
<keyword evidence="2" id="KW-0540">Nuclease</keyword>
<dbReference type="Proteomes" id="UP000671399">
    <property type="component" value="Unassembled WGS sequence"/>
</dbReference>
<evidence type="ECO:0000313" key="3">
    <source>
        <dbReference type="Proteomes" id="UP000671399"/>
    </source>
</evidence>
<reference evidence="2 3" key="1">
    <citation type="submission" date="2021-03" db="EMBL/GenBank/DDBJ databases">
        <authorList>
            <person name="Lee D.-H."/>
        </authorList>
    </citation>
    <scope>NUCLEOTIDE SEQUENCE [LARGE SCALE GENOMIC DNA]</scope>
    <source>
        <strain evidence="2 3">MMS20-R2-23</strain>
    </source>
</reference>
<feature type="domain" description="OLD protein-like TOPRIM" evidence="1">
    <location>
        <begin position="45"/>
        <end position="93"/>
    </location>
</feature>
<dbReference type="GO" id="GO:0004519">
    <property type="term" value="F:endonuclease activity"/>
    <property type="evidence" value="ECO:0007669"/>
    <property type="project" value="UniProtKB-KW"/>
</dbReference>
<evidence type="ECO:0000313" key="2">
    <source>
        <dbReference type="EMBL" id="MBO4160573.1"/>
    </source>
</evidence>
<dbReference type="InterPro" id="IPR034139">
    <property type="entry name" value="TOPRIM_OLD"/>
</dbReference>
<protein>
    <submittedName>
        <fullName evidence="2">ATP-dependent endonuclease</fullName>
    </submittedName>
</protein>